<dbReference type="AlphaFoldDB" id="A0A8K0EKU6"/>
<gene>
    <name evidence="1" type="primary">Hypp9295</name>
    <name evidence="1" type="ORF">BLAG_LOCUS12530</name>
</gene>
<reference evidence="1" key="1">
    <citation type="submission" date="2022-01" db="EMBL/GenBank/DDBJ databases">
        <authorList>
            <person name="Braso-Vives M."/>
        </authorList>
    </citation>
    <scope>NUCLEOTIDE SEQUENCE</scope>
</reference>
<dbReference type="EMBL" id="OV696704">
    <property type="protein sequence ID" value="CAH1252454.1"/>
    <property type="molecule type" value="Genomic_DNA"/>
</dbReference>
<protein>
    <submittedName>
        <fullName evidence="1">Hypp9295 protein</fullName>
    </submittedName>
</protein>
<evidence type="ECO:0000313" key="1">
    <source>
        <dbReference type="EMBL" id="CAH1252454.1"/>
    </source>
</evidence>
<organism evidence="1 2">
    <name type="scientific">Branchiostoma lanceolatum</name>
    <name type="common">Common lancelet</name>
    <name type="synonym">Amphioxus lanceolatum</name>
    <dbReference type="NCBI Taxonomy" id="7740"/>
    <lineage>
        <taxon>Eukaryota</taxon>
        <taxon>Metazoa</taxon>
        <taxon>Chordata</taxon>
        <taxon>Cephalochordata</taxon>
        <taxon>Leptocardii</taxon>
        <taxon>Amphioxiformes</taxon>
        <taxon>Branchiostomatidae</taxon>
        <taxon>Branchiostoma</taxon>
    </lineage>
</organism>
<evidence type="ECO:0000313" key="2">
    <source>
        <dbReference type="Proteomes" id="UP000838412"/>
    </source>
</evidence>
<dbReference type="OrthoDB" id="426210at2759"/>
<name>A0A8K0EKU6_BRALA</name>
<dbReference type="Proteomes" id="UP000838412">
    <property type="component" value="Chromosome 19"/>
</dbReference>
<proteinExistence type="predicted"/>
<sequence length="366" mass="42018">MTNLNDFYHPPIATSPLGRGDHNIVLLKPKHQLVMNKTTKREIRSMTDSNIRSFGQWVTKHQWEEVLEVQGTQNKTTAFYRTLNQAIETYFPYKVIRTYTQDKPWMSQKIKDAIKARQQAFNAQNWVEWRSLRNKVQYAIKRARKQFYNTRIKKLKTENPSAWFSELKVLTGTQRKDMTVPVEGVNPENNDEIANIINCKFSNVTTSLPPLDLSELPAFLPSRPPPTVQPWEMYEELKKVKTSQSPGPDGGRLLREFACEIVPQQWKEAVVVPLPKTRPPCLDQLRPVSLTSLVAKDDLDSLSRWTIDKKMKLNPDKCKTMQVCFSRNPPPPPTLNIDGHQLAVVSVAKCLGVSFQADLNRHKAAK</sequence>
<dbReference type="PANTHER" id="PTHR47510:SF3">
    <property type="entry name" value="ENDO_EXONUCLEASE_PHOSPHATASE DOMAIN-CONTAINING PROTEIN"/>
    <property type="match status" value="1"/>
</dbReference>
<accession>A0A8K0EKU6</accession>
<keyword evidence="2" id="KW-1185">Reference proteome</keyword>
<dbReference type="PANTHER" id="PTHR47510">
    <property type="entry name" value="REVERSE TRANSCRIPTASE DOMAIN-CONTAINING PROTEIN"/>
    <property type="match status" value="1"/>
</dbReference>